<dbReference type="PANTHER" id="PTHR33164:SF57">
    <property type="entry name" value="MARR-FAMILY TRANSCRIPTIONAL REGULATOR"/>
    <property type="match status" value="1"/>
</dbReference>
<dbReference type="Proteomes" id="UP001165283">
    <property type="component" value="Unassembled WGS sequence"/>
</dbReference>
<evidence type="ECO:0000313" key="3">
    <source>
        <dbReference type="Proteomes" id="UP001165283"/>
    </source>
</evidence>
<dbReference type="SMART" id="SM00347">
    <property type="entry name" value="HTH_MARR"/>
    <property type="match status" value="1"/>
</dbReference>
<dbReference type="RefSeq" id="WP_252445814.1">
    <property type="nucleotide sequence ID" value="NZ_JAGSOV010000082.1"/>
</dbReference>
<gene>
    <name evidence="2" type="ORF">KDL28_35380</name>
</gene>
<evidence type="ECO:0000313" key="2">
    <source>
        <dbReference type="EMBL" id="MCO1660355.1"/>
    </source>
</evidence>
<dbReference type="Gene3D" id="1.10.10.10">
    <property type="entry name" value="Winged helix-like DNA-binding domain superfamily/Winged helix DNA-binding domain"/>
    <property type="match status" value="1"/>
</dbReference>
<dbReference type="Pfam" id="PF12802">
    <property type="entry name" value="MarR_2"/>
    <property type="match status" value="1"/>
</dbReference>
<dbReference type="InterPro" id="IPR036388">
    <property type="entry name" value="WH-like_DNA-bd_sf"/>
</dbReference>
<dbReference type="InterPro" id="IPR036390">
    <property type="entry name" value="WH_DNA-bd_sf"/>
</dbReference>
<dbReference type="PANTHER" id="PTHR33164">
    <property type="entry name" value="TRANSCRIPTIONAL REGULATOR, MARR FAMILY"/>
    <property type="match status" value="1"/>
</dbReference>
<dbReference type="PROSITE" id="PS50995">
    <property type="entry name" value="HTH_MARR_2"/>
    <property type="match status" value="1"/>
</dbReference>
<comment type="caution">
    <text evidence="2">The sequence shown here is derived from an EMBL/GenBank/DDBJ whole genome shotgun (WGS) entry which is preliminary data.</text>
</comment>
<proteinExistence type="predicted"/>
<dbReference type="SUPFAM" id="SSF46785">
    <property type="entry name" value="Winged helix' DNA-binding domain"/>
    <property type="match status" value="1"/>
</dbReference>
<keyword evidence="3" id="KW-1185">Reference proteome</keyword>
<evidence type="ECO:0000259" key="1">
    <source>
        <dbReference type="PROSITE" id="PS50995"/>
    </source>
</evidence>
<reference evidence="2" key="1">
    <citation type="submission" date="2021-04" db="EMBL/GenBank/DDBJ databases">
        <title>Pseudonocardia sp. nov., isolated from sandy soil of mangrove forest.</title>
        <authorList>
            <person name="Zan Z."/>
            <person name="Huang R."/>
            <person name="Liu W."/>
        </authorList>
    </citation>
    <scope>NUCLEOTIDE SEQUENCE</scope>
    <source>
        <strain evidence="2">S2-4</strain>
    </source>
</reference>
<dbReference type="InterPro" id="IPR039422">
    <property type="entry name" value="MarR/SlyA-like"/>
</dbReference>
<sequence length="145" mass="15985">MSHEDVLPALEEELAALWRHGRVSARDAARQVHPRLDPTAYPMVAVLGQAGPMRISELGAALFLDKSTISRQIDAAVRLGLVERTVDPTDARARLVGLTESGRERHHAARERRRGEWQRALQSWERADIVALTALLAKLNDAGVG</sequence>
<feature type="domain" description="HTH marR-type" evidence="1">
    <location>
        <begin position="3"/>
        <end position="141"/>
    </location>
</feature>
<organism evidence="2 3">
    <name type="scientific">Pseudonocardia humida</name>
    <dbReference type="NCBI Taxonomy" id="2800819"/>
    <lineage>
        <taxon>Bacteria</taxon>
        <taxon>Bacillati</taxon>
        <taxon>Actinomycetota</taxon>
        <taxon>Actinomycetes</taxon>
        <taxon>Pseudonocardiales</taxon>
        <taxon>Pseudonocardiaceae</taxon>
        <taxon>Pseudonocardia</taxon>
    </lineage>
</organism>
<dbReference type="PRINTS" id="PR00598">
    <property type="entry name" value="HTHMARR"/>
</dbReference>
<dbReference type="InterPro" id="IPR000835">
    <property type="entry name" value="HTH_MarR-typ"/>
</dbReference>
<dbReference type="EMBL" id="JAGSOV010000082">
    <property type="protein sequence ID" value="MCO1660355.1"/>
    <property type="molecule type" value="Genomic_DNA"/>
</dbReference>
<name>A0ABT1ABD2_9PSEU</name>
<accession>A0ABT1ABD2</accession>
<protein>
    <submittedName>
        <fullName evidence="2">MarR family transcriptional regulator</fullName>
    </submittedName>
</protein>